<sequence>MRPHEPWVRLAQACIIMGHNEHACRVLISAADYEPWIWEVWRDLTAVSANLANGNLEKETHDRVRSAACALFYELTKINPLNTHFWSLFGLAVATDRDPTPESRSNAVKTLSKSIEIIESPYNKWFKYDSKTDSVLRASELIVDCLVNAGFHLRGSKEGDDCFKIALNFIDFVTMANKTERQKPRTPESLQKLLTVDKVLTKSFCDVMEKFLPYTKYRKHYKFLEYSCHALPWFFATLGALWLLWSEDLFQTQVNLLFALTIDCIIISVTKAAVRRRRPAGNTDDMWLTVGIDAYSFPSGHVSRAVMITYFVACITKSNVLLSLVAIVWAVAISVSRILMKRHHILDVLGGVFVGLAEGWLISHVWLSKATSVWLVNYLTDEAVNLEGLQDDEPLPQ</sequence>
<keyword evidence="1" id="KW-0472">Membrane</keyword>
<dbReference type="SUPFAM" id="SSF48317">
    <property type="entry name" value="Acid phosphatase/Vanadium-dependent haloperoxidase"/>
    <property type="match status" value="1"/>
</dbReference>
<dbReference type="SMART" id="SM00014">
    <property type="entry name" value="acidPPc"/>
    <property type="match status" value="1"/>
</dbReference>
<evidence type="ECO:0000259" key="2">
    <source>
        <dbReference type="SMART" id="SM00014"/>
    </source>
</evidence>
<dbReference type="InterPro" id="IPR000326">
    <property type="entry name" value="PAP2/HPO"/>
</dbReference>
<keyword evidence="1" id="KW-1133">Transmembrane helix</keyword>
<name>A0A8S9X1I3_APOLU</name>
<dbReference type="PANTHER" id="PTHR14969">
    <property type="entry name" value="SPHINGOSINE-1-PHOSPHATE PHOSPHOHYDROLASE"/>
    <property type="match status" value="1"/>
</dbReference>
<evidence type="ECO:0000313" key="4">
    <source>
        <dbReference type="Proteomes" id="UP000466442"/>
    </source>
</evidence>
<feature type="transmembrane region" description="Helical" evidence="1">
    <location>
        <begin position="345"/>
        <end position="367"/>
    </location>
</feature>
<keyword evidence="1" id="KW-0812">Transmembrane</keyword>
<accession>A0A8S9X1I3</accession>
<feature type="domain" description="Phosphatidic acid phosphatase type 2/haloperoxidase" evidence="2">
    <location>
        <begin position="252"/>
        <end position="363"/>
    </location>
</feature>
<dbReference type="OrthoDB" id="10266771at2759"/>
<dbReference type="Proteomes" id="UP000466442">
    <property type="component" value="Linkage Group LG12"/>
</dbReference>
<reference evidence="3" key="1">
    <citation type="journal article" date="2021" name="Mol. Ecol. Resour.">
        <title>Apolygus lucorum genome provides insights into omnivorousness and mesophyll feeding.</title>
        <authorList>
            <person name="Liu Y."/>
            <person name="Liu H."/>
            <person name="Wang H."/>
            <person name="Huang T."/>
            <person name="Liu B."/>
            <person name="Yang B."/>
            <person name="Yin L."/>
            <person name="Li B."/>
            <person name="Zhang Y."/>
            <person name="Zhang S."/>
            <person name="Jiang F."/>
            <person name="Zhang X."/>
            <person name="Ren Y."/>
            <person name="Wang B."/>
            <person name="Wang S."/>
            <person name="Lu Y."/>
            <person name="Wu K."/>
            <person name="Fan W."/>
            <person name="Wang G."/>
        </authorList>
    </citation>
    <scope>NUCLEOTIDE SEQUENCE</scope>
    <source>
        <strain evidence="3">12Hb</strain>
    </source>
</reference>
<evidence type="ECO:0000313" key="3">
    <source>
        <dbReference type="EMBL" id="KAF6202334.1"/>
    </source>
</evidence>
<comment type="caution">
    <text evidence="3">The sequence shown here is derived from an EMBL/GenBank/DDBJ whole genome shotgun (WGS) entry which is preliminary data.</text>
</comment>
<dbReference type="Pfam" id="PF01569">
    <property type="entry name" value="PAP2"/>
    <property type="match status" value="1"/>
</dbReference>
<proteinExistence type="predicted"/>
<dbReference type="GO" id="GO:0042392">
    <property type="term" value="F:sphingosine-1-phosphate phosphatase activity"/>
    <property type="evidence" value="ECO:0007669"/>
    <property type="project" value="TreeGrafter"/>
</dbReference>
<gene>
    <name evidence="3" type="ORF">GE061_004732</name>
</gene>
<dbReference type="AlphaFoldDB" id="A0A8S9X1I3"/>
<keyword evidence="4" id="KW-1185">Reference proteome</keyword>
<feature type="transmembrane region" description="Helical" evidence="1">
    <location>
        <begin position="308"/>
        <end position="333"/>
    </location>
</feature>
<feature type="transmembrane region" description="Helical" evidence="1">
    <location>
        <begin position="223"/>
        <end position="244"/>
    </location>
</feature>
<dbReference type="Gene3D" id="1.20.144.10">
    <property type="entry name" value="Phosphatidic acid phosphatase type 2/haloperoxidase"/>
    <property type="match status" value="1"/>
</dbReference>
<evidence type="ECO:0000256" key="1">
    <source>
        <dbReference type="SAM" id="Phobius"/>
    </source>
</evidence>
<feature type="transmembrane region" description="Helical" evidence="1">
    <location>
        <begin position="256"/>
        <end position="274"/>
    </location>
</feature>
<protein>
    <recommendedName>
        <fullName evidence="2">Phosphatidic acid phosphatase type 2/haloperoxidase domain-containing protein</fullName>
    </recommendedName>
</protein>
<dbReference type="EMBL" id="WIXP02000012">
    <property type="protein sequence ID" value="KAF6202334.1"/>
    <property type="molecule type" value="Genomic_DNA"/>
</dbReference>
<dbReference type="CDD" id="cd03391">
    <property type="entry name" value="PAP2_containing_2_like"/>
    <property type="match status" value="1"/>
</dbReference>
<organism evidence="3 4">
    <name type="scientific">Apolygus lucorum</name>
    <name type="common">Small green plant bug</name>
    <name type="synonym">Lygocoris lucorum</name>
    <dbReference type="NCBI Taxonomy" id="248454"/>
    <lineage>
        <taxon>Eukaryota</taxon>
        <taxon>Metazoa</taxon>
        <taxon>Ecdysozoa</taxon>
        <taxon>Arthropoda</taxon>
        <taxon>Hexapoda</taxon>
        <taxon>Insecta</taxon>
        <taxon>Pterygota</taxon>
        <taxon>Neoptera</taxon>
        <taxon>Paraneoptera</taxon>
        <taxon>Hemiptera</taxon>
        <taxon>Heteroptera</taxon>
        <taxon>Panheteroptera</taxon>
        <taxon>Cimicomorpha</taxon>
        <taxon>Miridae</taxon>
        <taxon>Mirini</taxon>
        <taxon>Apolygus</taxon>
    </lineage>
</organism>
<dbReference type="InterPro" id="IPR036938">
    <property type="entry name" value="PAP2/HPO_sf"/>
</dbReference>
<dbReference type="PANTHER" id="PTHR14969:SF13">
    <property type="entry name" value="AT30094P"/>
    <property type="match status" value="1"/>
</dbReference>